<proteinExistence type="predicted"/>
<dbReference type="GO" id="GO:0004180">
    <property type="term" value="F:carboxypeptidase activity"/>
    <property type="evidence" value="ECO:0007669"/>
    <property type="project" value="UniProtKB-KW"/>
</dbReference>
<evidence type="ECO:0000256" key="4">
    <source>
        <dbReference type="SAM" id="Phobius"/>
    </source>
</evidence>
<dbReference type="GO" id="GO:0008658">
    <property type="term" value="F:penicillin binding"/>
    <property type="evidence" value="ECO:0007669"/>
    <property type="project" value="InterPro"/>
</dbReference>
<evidence type="ECO:0000259" key="6">
    <source>
        <dbReference type="Pfam" id="PF03717"/>
    </source>
</evidence>
<evidence type="ECO:0000256" key="1">
    <source>
        <dbReference type="ARBA" id="ARBA00004370"/>
    </source>
</evidence>
<gene>
    <name evidence="7" type="ORF">FDW42_06120</name>
</gene>
<dbReference type="Gene3D" id="3.90.1310.10">
    <property type="entry name" value="Penicillin-binding protein 2a (Domain 2)"/>
    <property type="match status" value="1"/>
</dbReference>
<evidence type="ECO:0000259" key="5">
    <source>
        <dbReference type="Pfam" id="PF00905"/>
    </source>
</evidence>
<accession>A0AAX2UIX6</accession>
<dbReference type="RefSeq" id="WP_082199714.1">
    <property type="nucleotide sequence ID" value="NZ_CAUWMG010000008.1"/>
</dbReference>
<dbReference type="GO" id="GO:0005886">
    <property type="term" value="C:plasma membrane"/>
    <property type="evidence" value="ECO:0007669"/>
    <property type="project" value="TreeGrafter"/>
</dbReference>
<organism evidence="7 8">
    <name type="scientific">Campylobacter helveticus</name>
    <dbReference type="NCBI Taxonomy" id="28898"/>
    <lineage>
        <taxon>Bacteria</taxon>
        <taxon>Pseudomonadati</taxon>
        <taxon>Campylobacterota</taxon>
        <taxon>Epsilonproteobacteria</taxon>
        <taxon>Campylobacterales</taxon>
        <taxon>Campylobacteraceae</taxon>
        <taxon>Campylobacter</taxon>
    </lineage>
</organism>
<dbReference type="KEGG" id="chv:CHELV3228_0867"/>
<dbReference type="PANTHER" id="PTHR30627:SF1">
    <property type="entry name" value="PEPTIDOGLYCAN D,D-TRANSPEPTIDASE FTSI"/>
    <property type="match status" value="1"/>
</dbReference>
<evidence type="ECO:0000256" key="2">
    <source>
        <dbReference type="ARBA" id="ARBA00022645"/>
    </source>
</evidence>
<protein>
    <submittedName>
        <fullName evidence="7">Penicillin-binding protein 2</fullName>
    </submittedName>
</protein>
<dbReference type="Pfam" id="PF03717">
    <property type="entry name" value="PBP_dimer"/>
    <property type="match status" value="1"/>
</dbReference>
<dbReference type="SUPFAM" id="SSF56519">
    <property type="entry name" value="Penicillin binding protein dimerisation domain"/>
    <property type="match status" value="1"/>
</dbReference>
<keyword evidence="2" id="KW-0378">Hydrolase</keyword>
<dbReference type="InterPro" id="IPR036138">
    <property type="entry name" value="PBP_dimer_sf"/>
</dbReference>
<keyword evidence="4" id="KW-1133">Transmembrane helix</keyword>
<dbReference type="InterPro" id="IPR005311">
    <property type="entry name" value="PBP_dimer"/>
</dbReference>
<keyword evidence="3 4" id="KW-0472">Membrane</keyword>
<dbReference type="Gene3D" id="3.40.710.10">
    <property type="entry name" value="DD-peptidase/beta-lactamase superfamily"/>
    <property type="match status" value="1"/>
</dbReference>
<evidence type="ECO:0000256" key="3">
    <source>
        <dbReference type="ARBA" id="ARBA00023136"/>
    </source>
</evidence>
<dbReference type="PANTHER" id="PTHR30627">
    <property type="entry name" value="PEPTIDOGLYCAN D,D-TRANSPEPTIDASE"/>
    <property type="match status" value="1"/>
</dbReference>
<evidence type="ECO:0000313" key="7">
    <source>
        <dbReference type="EMBL" id="TNB57029.1"/>
    </source>
</evidence>
<sequence length="599" mass="68310">MQEYKKNRVSKVAFAYCMALLFMIIFLSSTFFLTSKRYIPNTEKNQYSLALRGSIITKDNFTIASSREIYRAEIDLRSLKKDRMELFLKLFQIYSGFDDEEMAEIKKRMQTRKKRNYNFILASDLNSKQASYLKDLAKKLYIQGFFKAFTNNNGRVETRGLSIIEHREDRNYISMSALTPAIGYTRVILDKENNILRNIGVKGLEKYYERCLTPLQDEKIQGLKDVGGNIILNLNSIQQRKINGCDLYLNISLKLQKNIEKAIDQRNADLKANEIIVGVMESKTGKILALASSRRYDPQNRGKDLSVLNASAIEYGYEAGSVIKPFIFTTALRLGKLRVDEVIKTYGGQYKLGRFTISDDHKKDKMSMEEVITLSSNVGMIQIAKRMSNLEVITGLKIFKFGEKSGVDLPYEQSGDLPNPNRLREIEKSVLSYGYGLKTTFMQLLAAYNVFNNDGIYITPRLAEKFYQNAKWTMLDDEVKQEKILSSKAANEMKQILINVIEKGTGRRARTEGVIIGGKTGTARIAERKGYTSNRYNSSFFGFANDATNAYTIGVLVRNPTKPYSYYAAQSALPMFKDIVDILINENFLSPIPQQEVQK</sequence>
<keyword evidence="2" id="KW-0645">Protease</keyword>
<dbReference type="AlphaFoldDB" id="A0AAX2UIX6"/>
<keyword evidence="2" id="KW-0121">Carboxypeptidase</keyword>
<dbReference type="GO" id="GO:0071555">
    <property type="term" value="P:cell wall organization"/>
    <property type="evidence" value="ECO:0007669"/>
    <property type="project" value="TreeGrafter"/>
</dbReference>
<name>A0AAX2UIX6_9BACT</name>
<dbReference type="InterPro" id="IPR012338">
    <property type="entry name" value="Beta-lactam/transpept-like"/>
</dbReference>
<dbReference type="SUPFAM" id="SSF56601">
    <property type="entry name" value="beta-lactamase/transpeptidase-like"/>
    <property type="match status" value="1"/>
</dbReference>
<dbReference type="GeneID" id="52036774"/>
<reference evidence="7 8" key="1">
    <citation type="submission" date="2019-05" db="EMBL/GenBank/DDBJ databases">
        <title>Draft genomes of eight strains of Campylobacter helveticus isolated from cats and a dog in New Zealand.</title>
        <authorList>
            <person name="Bojanic K."/>
            <person name="Midwinter A.C."/>
            <person name="Biggs P.J."/>
            <person name="Acke E."/>
            <person name="Cornelius A.J."/>
            <person name="Marshall J.C."/>
        </authorList>
    </citation>
    <scope>NUCLEOTIDE SEQUENCE [LARGE SCALE GENOMIC DNA]</scope>
    <source>
        <strain evidence="7 8">ACP123b</strain>
    </source>
</reference>
<dbReference type="EMBL" id="VDBS01000046">
    <property type="protein sequence ID" value="TNB57029.1"/>
    <property type="molecule type" value="Genomic_DNA"/>
</dbReference>
<feature type="domain" description="Penicillin-binding protein dimerisation" evidence="6">
    <location>
        <begin position="50"/>
        <end position="233"/>
    </location>
</feature>
<dbReference type="Gene3D" id="3.30.450.330">
    <property type="match status" value="1"/>
</dbReference>
<dbReference type="Pfam" id="PF00905">
    <property type="entry name" value="Transpeptidase"/>
    <property type="match status" value="1"/>
</dbReference>
<comment type="subcellular location">
    <subcellularLocation>
        <location evidence="1">Membrane</location>
    </subcellularLocation>
</comment>
<dbReference type="Proteomes" id="UP000306813">
    <property type="component" value="Unassembled WGS sequence"/>
</dbReference>
<comment type="caution">
    <text evidence="7">The sequence shown here is derived from an EMBL/GenBank/DDBJ whole genome shotgun (WGS) entry which is preliminary data.</text>
</comment>
<feature type="transmembrane region" description="Helical" evidence="4">
    <location>
        <begin position="12"/>
        <end position="33"/>
    </location>
</feature>
<evidence type="ECO:0000313" key="8">
    <source>
        <dbReference type="Proteomes" id="UP000306813"/>
    </source>
</evidence>
<dbReference type="InterPro" id="IPR050515">
    <property type="entry name" value="Beta-lactam/transpept"/>
</dbReference>
<feature type="domain" description="Penicillin-binding protein transpeptidase" evidence="5">
    <location>
        <begin position="277"/>
        <end position="580"/>
    </location>
</feature>
<dbReference type="InterPro" id="IPR001460">
    <property type="entry name" value="PCN-bd_Tpept"/>
</dbReference>
<keyword evidence="4" id="KW-0812">Transmembrane</keyword>